<dbReference type="AlphaFoldDB" id="A0AA38IQ39"/>
<dbReference type="Proteomes" id="UP001168821">
    <property type="component" value="Unassembled WGS sequence"/>
</dbReference>
<keyword evidence="3" id="KW-0472">Membrane</keyword>
<dbReference type="GO" id="GO:0070062">
    <property type="term" value="C:extracellular exosome"/>
    <property type="evidence" value="ECO:0007669"/>
    <property type="project" value="TreeGrafter"/>
</dbReference>
<evidence type="ECO:0000256" key="2">
    <source>
        <dbReference type="ARBA" id="ARBA00022803"/>
    </source>
</evidence>
<sequence length="215" mass="25216">MVHQPRWVEGWVVLYLFYKDVENQGGMDLSLEMALKFLDDPRYKDDDFSKREDLIWTSSICPKTIYFKASILLLKMRAYSWVENALACELKDTGIVHYMLAVICYYKKRYEHSLEHLEKARFFHGSDYPVVSLTGHCYLALGKPEQALYEYLHVLQSFERPDDMHLLYINCAEIMDNIQEARKILLIACKNHPTPYTWMACGIAYLAVVAVIFHQ</sequence>
<protein>
    <submittedName>
        <fullName evidence="5">Uncharacterized protein</fullName>
    </submittedName>
</protein>
<dbReference type="InterPro" id="IPR052628">
    <property type="entry name" value="CFAP70"/>
</dbReference>
<accession>A0AA38IQ39</accession>
<dbReference type="Gene3D" id="1.25.40.10">
    <property type="entry name" value="Tetratricopeptide repeat domain"/>
    <property type="match status" value="1"/>
</dbReference>
<proteinExistence type="predicted"/>
<evidence type="ECO:0000256" key="1">
    <source>
        <dbReference type="ARBA" id="ARBA00022737"/>
    </source>
</evidence>
<evidence type="ECO:0000313" key="6">
    <source>
        <dbReference type="Proteomes" id="UP001168821"/>
    </source>
</evidence>
<dbReference type="GO" id="GO:0003341">
    <property type="term" value="P:cilium movement"/>
    <property type="evidence" value="ECO:0007669"/>
    <property type="project" value="TreeGrafter"/>
</dbReference>
<keyword evidence="3" id="KW-1133">Transmembrane helix</keyword>
<feature type="transmembrane region" description="Helical" evidence="3">
    <location>
        <begin position="196"/>
        <end position="213"/>
    </location>
</feature>
<keyword evidence="1" id="KW-0677">Repeat</keyword>
<keyword evidence="2" id="KW-0802">TPR repeat</keyword>
<dbReference type="GO" id="GO:0031514">
    <property type="term" value="C:motile cilium"/>
    <property type="evidence" value="ECO:0007669"/>
    <property type="project" value="TreeGrafter"/>
</dbReference>
<evidence type="ECO:0000313" key="4">
    <source>
        <dbReference type="EMBL" id="KAJ3643953.1"/>
    </source>
</evidence>
<organism evidence="5 6">
    <name type="scientific">Zophobas morio</name>
    <dbReference type="NCBI Taxonomy" id="2755281"/>
    <lineage>
        <taxon>Eukaryota</taxon>
        <taxon>Metazoa</taxon>
        <taxon>Ecdysozoa</taxon>
        <taxon>Arthropoda</taxon>
        <taxon>Hexapoda</taxon>
        <taxon>Insecta</taxon>
        <taxon>Pterygota</taxon>
        <taxon>Neoptera</taxon>
        <taxon>Endopterygota</taxon>
        <taxon>Coleoptera</taxon>
        <taxon>Polyphaga</taxon>
        <taxon>Cucujiformia</taxon>
        <taxon>Tenebrionidae</taxon>
        <taxon>Zophobas</taxon>
    </lineage>
</organism>
<reference evidence="5" key="1">
    <citation type="journal article" date="2023" name="G3 (Bethesda)">
        <title>Whole genome assemblies of Zophobas morio and Tenebrio molitor.</title>
        <authorList>
            <person name="Kaur S."/>
            <person name="Stinson S.A."/>
            <person name="diCenzo G.C."/>
        </authorList>
    </citation>
    <scope>NUCLEOTIDE SEQUENCE</scope>
    <source>
        <strain evidence="5">QUZm001</strain>
    </source>
</reference>
<dbReference type="InterPro" id="IPR011990">
    <property type="entry name" value="TPR-like_helical_dom_sf"/>
</dbReference>
<dbReference type="PANTHER" id="PTHR44314:SF1">
    <property type="entry name" value="CILIA- AND FLAGELLA-ASSOCIATED PROTEIN 70"/>
    <property type="match status" value="1"/>
</dbReference>
<dbReference type="PANTHER" id="PTHR44314">
    <property type="entry name" value="CILIA- AND FLAGELLA-ASSOCIATED PROTEIN 70"/>
    <property type="match status" value="1"/>
</dbReference>
<dbReference type="GO" id="GO:0060271">
    <property type="term" value="P:cilium assembly"/>
    <property type="evidence" value="ECO:0007669"/>
    <property type="project" value="TreeGrafter"/>
</dbReference>
<dbReference type="EMBL" id="JALNTZ010000003">
    <property type="protein sequence ID" value="KAJ3659478.1"/>
    <property type="molecule type" value="Genomic_DNA"/>
</dbReference>
<evidence type="ECO:0000256" key="3">
    <source>
        <dbReference type="SAM" id="Phobius"/>
    </source>
</evidence>
<keyword evidence="3" id="KW-0812">Transmembrane</keyword>
<evidence type="ECO:0000313" key="5">
    <source>
        <dbReference type="EMBL" id="KAJ3659478.1"/>
    </source>
</evidence>
<dbReference type="SUPFAM" id="SSF48452">
    <property type="entry name" value="TPR-like"/>
    <property type="match status" value="1"/>
</dbReference>
<keyword evidence="6" id="KW-1185">Reference proteome</keyword>
<gene>
    <name evidence="5" type="ORF">Zmor_011166</name>
    <name evidence="4" type="ORF">Zmor_026633</name>
</gene>
<comment type="caution">
    <text evidence="5">The sequence shown here is derived from an EMBL/GenBank/DDBJ whole genome shotgun (WGS) entry which is preliminary data.</text>
</comment>
<dbReference type="EMBL" id="JALNTZ010000008">
    <property type="protein sequence ID" value="KAJ3643953.1"/>
    <property type="molecule type" value="Genomic_DNA"/>
</dbReference>
<name>A0AA38IQ39_9CUCU</name>